<dbReference type="GO" id="GO:0052689">
    <property type="term" value="F:carboxylic ester hydrolase activity"/>
    <property type="evidence" value="ECO:0007669"/>
    <property type="project" value="TreeGrafter"/>
</dbReference>
<dbReference type="GO" id="GO:0005737">
    <property type="term" value="C:cytoplasm"/>
    <property type="evidence" value="ECO:0007669"/>
    <property type="project" value="TreeGrafter"/>
</dbReference>
<comment type="similarity">
    <text evidence="1">Belongs to the AB hydrolase superfamily. AB hydrolase 2 family.</text>
</comment>
<dbReference type="AlphaFoldDB" id="R7QA40"/>
<reference evidence="6" key="1">
    <citation type="journal article" date="2013" name="Proc. Natl. Acad. Sci. U.S.A.">
        <title>Genome structure and metabolic features in the red seaweed Chondrus crispus shed light on evolution of the Archaeplastida.</title>
        <authorList>
            <person name="Collen J."/>
            <person name="Porcel B."/>
            <person name="Carre W."/>
            <person name="Ball S.G."/>
            <person name="Chaparro C."/>
            <person name="Tonon T."/>
            <person name="Barbeyron T."/>
            <person name="Michel G."/>
            <person name="Noel B."/>
            <person name="Valentin K."/>
            <person name="Elias M."/>
            <person name="Artiguenave F."/>
            <person name="Arun A."/>
            <person name="Aury J.M."/>
            <person name="Barbosa-Neto J.F."/>
            <person name="Bothwell J.H."/>
            <person name="Bouget F.Y."/>
            <person name="Brillet L."/>
            <person name="Cabello-Hurtado F."/>
            <person name="Capella-Gutierrez S."/>
            <person name="Charrier B."/>
            <person name="Cladiere L."/>
            <person name="Cock J.M."/>
            <person name="Coelho S.M."/>
            <person name="Colleoni C."/>
            <person name="Czjzek M."/>
            <person name="Da Silva C."/>
            <person name="Delage L."/>
            <person name="Denoeud F."/>
            <person name="Deschamps P."/>
            <person name="Dittami S.M."/>
            <person name="Gabaldon T."/>
            <person name="Gachon C.M."/>
            <person name="Groisillier A."/>
            <person name="Herve C."/>
            <person name="Jabbari K."/>
            <person name="Katinka M."/>
            <person name="Kloareg B."/>
            <person name="Kowalczyk N."/>
            <person name="Labadie K."/>
            <person name="Leblanc C."/>
            <person name="Lopez P.J."/>
            <person name="McLachlan D.H."/>
            <person name="Meslet-Cladiere L."/>
            <person name="Moustafa A."/>
            <person name="Nehr Z."/>
            <person name="Nyvall Collen P."/>
            <person name="Panaud O."/>
            <person name="Partensky F."/>
            <person name="Poulain J."/>
            <person name="Rensing S.A."/>
            <person name="Rousvoal S."/>
            <person name="Samson G."/>
            <person name="Symeonidi A."/>
            <person name="Weissenbach J."/>
            <person name="Zambounis A."/>
            <person name="Wincker P."/>
            <person name="Boyen C."/>
        </authorList>
    </citation>
    <scope>NUCLEOTIDE SEQUENCE [LARGE SCALE GENOMIC DNA]</scope>
    <source>
        <strain evidence="6">cv. Stackhouse</strain>
    </source>
</reference>
<dbReference type="PANTHER" id="PTHR10655:SF17">
    <property type="entry name" value="LYSOPHOSPHOLIPASE-LIKE PROTEIN 1"/>
    <property type="match status" value="1"/>
</dbReference>
<sequence>MQQGVSTRAHRLSGSSTSCLFVGVVAVTTGAFSCRQFLLNALSRPARRRLVTKPTLDMSTVATFGGGNGVTVPSRESPSTAVMIFLHGLGDSGVNWAPTFPLPPTPYMETVLPNADDQPVTINNGFRSPSWFDLRGLDEDADEDEDGIDRAVGRIDRIVENQVRLGVPEHRIVVGGFSQGGALALSYGLRTERKLAGIVALSAWLPLRGKYPAACSHASKDLDIFMGHGTADQVITHSYARKSADLLQQMGRKVSFHSYPGLTHSASAAELDDWGSFLSRVVPRE</sequence>
<dbReference type="Gramene" id="CDF34281">
    <property type="protein sequence ID" value="CDF34281"/>
    <property type="gene ID" value="CHC_T00008581001"/>
</dbReference>
<dbReference type="OMA" id="LMFRTYN"/>
<dbReference type="GeneID" id="17321818"/>
<dbReference type="InterPro" id="IPR029058">
    <property type="entry name" value="AB_hydrolase_fold"/>
</dbReference>
<keyword evidence="6" id="KW-1185">Reference proteome</keyword>
<dbReference type="STRING" id="2769.R7QA40"/>
<dbReference type="OrthoDB" id="2392at2759"/>
<evidence type="ECO:0000256" key="2">
    <source>
        <dbReference type="ARBA" id="ARBA00022801"/>
    </source>
</evidence>
<dbReference type="PANTHER" id="PTHR10655">
    <property type="entry name" value="LYSOPHOSPHOLIPASE-RELATED"/>
    <property type="match status" value="1"/>
</dbReference>
<evidence type="ECO:0000256" key="3">
    <source>
        <dbReference type="SAM" id="Phobius"/>
    </source>
</evidence>
<dbReference type="RefSeq" id="XP_005714100.1">
    <property type="nucleotide sequence ID" value="XM_005714043.1"/>
</dbReference>
<dbReference type="PhylomeDB" id="R7QA40"/>
<dbReference type="Gene3D" id="3.40.50.1820">
    <property type="entry name" value="alpha/beta hydrolase"/>
    <property type="match status" value="1"/>
</dbReference>
<organism evidence="5 6">
    <name type="scientific">Chondrus crispus</name>
    <name type="common">Carrageen Irish moss</name>
    <name type="synonym">Polymorpha crispa</name>
    <dbReference type="NCBI Taxonomy" id="2769"/>
    <lineage>
        <taxon>Eukaryota</taxon>
        <taxon>Rhodophyta</taxon>
        <taxon>Florideophyceae</taxon>
        <taxon>Rhodymeniophycidae</taxon>
        <taxon>Gigartinales</taxon>
        <taxon>Gigartinaceae</taxon>
        <taxon>Chondrus</taxon>
    </lineage>
</organism>
<proteinExistence type="inferred from homology"/>
<evidence type="ECO:0000259" key="4">
    <source>
        <dbReference type="Pfam" id="PF02230"/>
    </source>
</evidence>
<name>R7QA40_CHOCR</name>
<keyword evidence="3" id="KW-0472">Membrane</keyword>
<dbReference type="EMBL" id="HG001683">
    <property type="protein sequence ID" value="CDF34281.1"/>
    <property type="molecule type" value="Genomic_DNA"/>
</dbReference>
<dbReference type="KEGG" id="ccp:CHC_T00008581001"/>
<gene>
    <name evidence="5" type="ORF">CHC_T00008581001</name>
</gene>
<evidence type="ECO:0000256" key="1">
    <source>
        <dbReference type="ARBA" id="ARBA00006499"/>
    </source>
</evidence>
<accession>R7QA40</accession>
<dbReference type="SUPFAM" id="SSF53474">
    <property type="entry name" value="alpha/beta-Hydrolases"/>
    <property type="match status" value="1"/>
</dbReference>
<dbReference type="Pfam" id="PF02230">
    <property type="entry name" value="Abhydrolase_2"/>
    <property type="match status" value="1"/>
</dbReference>
<evidence type="ECO:0000313" key="6">
    <source>
        <dbReference type="Proteomes" id="UP000012073"/>
    </source>
</evidence>
<keyword evidence="3" id="KW-0812">Transmembrane</keyword>
<dbReference type="GO" id="GO:0008474">
    <property type="term" value="F:palmitoyl-(protein) hydrolase activity"/>
    <property type="evidence" value="ECO:0007669"/>
    <property type="project" value="TreeGrafter"/>
</dbReference>
<dbReference type="Proteomes" id="UP000012073">
    <property type="component" value="Unassembled WGS sequence"/>
</dbReference>
<keyword evidence="2" id="KW-0378">Hydrolase</keyword>
<feature type="domain" description="Phospholipase/carboxylesterase/thioesterase" evidence="4">
    <location>
        <begin position="71"/>
        <end position="280"/>
    </location>
</feature>
<evidence type="ECO:0000313" key="5">
    <source>
        <dbReference type="EMBL" id="CDF34281.1"/>
    </source>
</evidence>
<protein>
    <submittedName>
        <fullName evidence="5">Putative phospholipase A2</fullName>
    </submittedName>
</protein>
<dbReference type="InterPro" id="IPR003140">
    <property type="entry name" value="PLipase/COase/thioEstase"/>
</dbReference>
<feature type="transmembrane region" description="Helical" evidence="3">
    <location>
        <begin position="20"/>
        <end position="39"/>
    </location>
</feature>
<dbReference type="InterPro" id="IPR050565">
    <property type="entry name" value="LYPA1-2/EST-like"/>
</dbReference>
<keyword evidence="3" id="KW-1133">Transmembrane helix</keyword>